<dbReference type="Proteomes" id="UP001161406">
    <property type="component" value="Unassembled WGS sequence"/>
</dbReference>
<dbReference type="RefSeq" id="WP_284388911.1">
    <property type="nucleotide sequence ID" value="NZ_BSNG01000001.1"/>
</dbReference>
<proteinExistence type="predicted"/>
<organism evidence="2 3">
    <name type="scientific">Devosia yakushimensis</name>
    <dbReference type="NCBI Taxonomy" id="470028"/>
    <lineage>
        <taxon>Bacteria</taxon>
        <taxon>Pseudomonadati</taxon>
        <taxon>Pseudomonadota</taxon>
        <taxon>Alphaproteobacteria</taxon>
        <taxon>Hyphomicrobiales</taxon>
        <taxon>Devosiaceae</taxon>
        <taxon>Devosia</taxon>
    </lineage>
</organism>
<keyword evidence="1" id="KW-0812">Transmembrane</keyword>
<feature type="transmembrane region" description="Helical" evidence="1">
    <location>
        <begin position="35"/>
        <end position="62"/>
    </location>
</feature>
<feature type="transmembrane region" description="Helical" evidence="1">
    <location>
        <begin position="6"/>
        <end position="23"/>
    </location>
</feature>
<keyword evidence="1" id="KW-1133">Transmembrane helix</keyword>
<keyword evidence="3" id="KW-1185">Reference proteome</keyword>
<keyword evidence="1" id="KW-0472">Membrane</keyword>
<dbReference type="EMBL" id="BSNG01000001">
    <property type="protein sequence ID" value="GLQ09286.1"/>
    <property type="molecule type" value="Genomic_DNA"/>
</dbReference>
<evidence type="ECO:0008006" key="4">
    <source>
        <dbReference type="Google" id="ProtNLM"/>
    </source>
</evidence>
<feature type="transmembrane region" description="Helical" evidence="1">
    <location>
        <begin position="68"/>
        <end position="98"/>
    </location>
</feature>
<name>A0ABQ5UBR2_9HYPH</name>
<comment type="caution">
    <text evidence="2">The sequence shown here is derived from an EMBL/GenBank/DDBJ whole genome shotgun (WGS) entry which is preliminary data.</text>
</comment>
<sequence>MTKFYLAISYAIAIAFFVAAFWLTQDWHWAVRLPLLGYLALCSFVFPLSRIPADIVIAYTTAWSPVEIYWLLVWAALAVFYGVVWALGILFAPIGALLHWSRKRALPAPGGDGAQ</sequence>
<reference evidence="2" key="2">
    <citation type="submission" date="2023-01" db="EMBL/GenBank/DDBJ databases">
        <title>Draft genome sequence of Devosia yakushimensis strain NBRC 103855.</title>
        <authorList>
            <person name="Sun Q."/>
            <person name="Mori K."/>
        </authorList>
    </citation>
    <scope>NUCLEOTIDE SEQUENCE</scope>
    <source>
        <strain evidence="2">NBRC 103855</strain>
    </source>
</reference>
<evidence type="ECO:0000313" key="3">
    <source>
        <dbReference type="Proteomes" id="UP001161406"/>
    </source>
</evidence>
<accession>A0ABQ5UBR2</accession>
<evidence type="ECO:0000256" key="1">
    <source>
        <dbReference type="SAM" id="Phobius"/>
    </source>
</evidence>
<evidence type="ECO:0000313" key="2">
    <source>
        <dbReference type="EMBL" id="GLQ09286.1"/>
    </source>
</evidence>
<reference evidence="2" key="1">
    <citation type="journal article" date="2014" name="Int. J. Syst. Evol. Microbiol.">
        <title>Complete genome of a new Firmicutes species belonging to the dominant human colonic microbiota ('Ruminococcus bicirculans') reveals two chromosomes and a selective capacity to utilize plant glucans.</title>
        <authorList>
            <consortium name="NISC Comparative Sequencing Program"/>
            <person name="Wegmann U."/>
            <person name="Louis P."/>
            <person name="Goesmann A."/>
            <person name="Henrissat B."/>
            <person name="Duncan S.H."/>
            <person name="Flint H.J."/>
        </authorList>
    </citation>
    <scope>NUCLEOTIDE SEQUENCE</scope>
    <source>
        <strain evidence="2">NBRC 103855</strain>
    </source>
</reference>
<gene>
    <name evidence="2" type="ORF">GCM10007913_12180</name>
</gene>
<protein>
    <recommendedName>
        <fullName evidence="4">MFS transporter</fullName>
    </recommendedName>
</protein>